<evidence type="ECO:0000313" key="3">
    <source>
        <dbReference type="Proteomes" id="UP001589693"/>
    </source>
</evidence>
<dbReference type="PANTHER" id="PTHR33570">
    <property type="entry name" value="4-CARBOXYMUCONOLACTONE DECARBOXYLASE FAMILY PROTEIN"/>
    <property type="match status" value="1"/>
</dbReference>
<name>A0ABV6A234_9PSEU</name>
<dbReference type="InterPro" id="IPR003779">
    <property type="entry name" value="CMD-like"/>
</dbReference>
<dbReference type="EMBL" id="JBHLZU010000016">
    <property type="protein sequence ID" value="MFB9905984.1"/>
    <property type="molecule type" value="Genomic_DNA"/>
</dbReference>
<evidence type="ECO:0000313" key="2">
    <source>
        <dbReference type="EMBL" id="MFB9905984.1"/>
    </source>
</evidence>
<keyword evidence="3" id="KW-1185">Reference proteome</keyword>
<gene>
    <name evidence="2" type="ORF">ACFFQA_18775</name>
</gene>
<dbReference type="RefSeq" id="WP_377853516.1">
    <property type="nucleotide sequence ID" value="NZ_JBHLZU010000016.1"/>
</dbReference>
<sequence>MGDYDRGLGVLRQLGGVDRPAVLELFRRVNAEDFGAEAVAFVYGGVYQRPGLSLPQRQLITVSALTALGFAAAQLRFHLTAARNVGCSVRQLRDTLHLVAATLGSPTVTSVAEAAAAELDGDGPALDGTDRHLVLLSAHTALGGVAPQVREHAWALRAAGEGRAAVEAILHLAIYAGFPAALNALTLVASDGE</sequence>
<dbReference type="Pfam" id="PF02627">
    <property type="entry name" value="CMD"/>
    <property type="match status" value="2"/>
</dbReference>
<feature type="domain" description="Carboxymuconolactone decarboxylase-like" evidence="1">
    <location>
        <begin position="123"/>
        <end position="188"/>
    </location>
</feature>
<proteinExistence type="predicted"/>
<dbReference type="Gene3D" id="1.20.1290.10">
    <property type="entry name" value="AhpD-like"/>
    <property type="match status" value="2"/>
</dbReference>
<reference evidence="2 3" key="1">
    <citation type="submission" date="2024-09" db="EMBL/GenBank/DDBJ databases">
        <authorList>
            <person name="Sun Q."/>
            <person name="Mori K."/>
        </authorList>
    </citation>
    <scope>NUCLEOTIDE SEQUENCE [LARGE SCALE GENOMIC DNA]</scope>
    <source>
        <strain evidence="2 3">TBRC 7907</strain>
    </source>
</reference>
<comment type="caution">
    <text evidence="2">The sequence shown here is derived from an EMBL/GenBank/DDBJ whole genome shotgun (WGS) entry which is preliminary data.</text>
</comment>
<dbReference type="InterPro" id="IPR052512">
    <property type="entry name" value="4CMD/NDH-1_regulator"/>
</dbReference>
<dbReference type="PANTHER" id="PTHR33570:SF10">
    <property type="entry name" value="GAMMA-CARBOXYMUCONOLACTONE DECARBOXYLASE"/>
    <property type="match status" value="1"/>
</dbReference>
<protein>
    <submittedName>
        <fullName evidence="2">Carboxymuconolactone decarboxylase family protein</fullName>
    </submittedName>
</protein>
<dbReference type="SUPFAM" id="SSF69118">
    <property type="entry name" value="AhpD-like"/>
    <property type="match status" value="1"/>
</dbReference>
<dbReference type="InterPro" id="IPR029032">
    <property type="entry name" value="AhpD-like"/>
</dbReference>
<evidence type="ECO:0000259" key="1">
    <source>
        <dbReference type="Pfam" id="PF02627"/>
    </source>
</evidence>
<organism evidence="2 3">
    <name type="scientific">Allokutzneria oryzae</name>
    <dbReference type="NCBI Taxonomy" id="1378989"/>
    <lineage>
        <taxon>Bacteria</taxon>
        <taxon>Bacillati</taxon>
        <taxon>Actinomycetota</taxon>
        <taxon>Actinomycetes</taxon>
        <taxon>Pseudonocardiales</taxon>
        <taxon>Pseudonocardiaceae</taxon>
        <taxon>Allokutzneria</taxon>
    </lineage>
</organism>
<dbReference type="Proteomes" id="UP001589693">
    <property type="component" value="Unassembled WGS sequence"/>
</dbReference>
<feature type="domain" description="Carboxymuconolactone decarboxylase-like" evidence="1">
    <location>
        <begin position="42"/>
        <end position="116"/>
    </location>
</feature>
<accession>A0ABV6A234</accession>